<dbReference type="OrthoDB" id="5212574at2759"/>
<reference evidence="6 7" key="1">
    <citation type="journal article" date="2021" name="Nat. Commun.">
        <title>Genetic determinants of endophytism in the Arabidopsis root mycobiome.</title>
        <authorList>
            <person name="Mesny F."/>
            <person name="Miyauchi S."/>
            <person name="Thiergart T."/>
            <person name="Pickel B."/>
            <person name="Atanasova L."/>
            <person name="Karlsson M."/>
            <person name="Huettel B."/>
            <person name="Barry K.W."/>
            <person name="Haridas S."/>
            <person name="Chen C."/>
            <person name="Bauer D."/>
            <person name="Andreopoulos W."/>
            <person name="Pangilinan J."/>
            <person name="LaButti K."/>
            <person name="Riley R."/>
            <person name="Lipzen A."/>
            <person name="Clum A."/>
            <person name="Drula E."/>
            <person name="Henrissat B."/>
            <person name="Kohler A."/>
            <person name="Grigoriev I.V."/>
            <person name="Martin F.M."/>
            <person name="Hacquard S."/>
        </authorList>
    </citation>
    <scope>NUCLEOTIDE SEQUENCE [LARGE SCALE GENOMIC DNA]</scope>
    <source>
        <strain evidence="6 7">MPI-CAGE-CH-0241</strain>
    </source>
</reference>
<dbReference type="GO" id="GO:0022857">
    <property type="term" value="F:transmembrane transporter activity"/>
    <property type="evidence" value="ECO:0007669"/>
    <property type="project" value="InterPro"/>
</dbReference>
<feature type="transmembrane region" description="Helical" evidence="4">
    <location>
        <begin position="375"/>
        <end position="395"/>
    </location>
</feature>
<feature type="transmembrane region" description="Helical" evidence="4">
    <location>
        <begin position="111"/>
        <end position="133"/>
    </location>
</feature>
<proteinExistence type="inferred from homology"/>
<dbReference type="SUPFAM" id="SSF103473">
    <property type="entry name" value="MFS general substrate transporter"/>
    <property type="match status" value="1"/>
</dbReference>
<feature type="transmembrane region" description="Helical" evidence="4">
    <location>
        <begin position="285"/>
        <end position="303"/>
    </location>
</feature>
<dbReference type="InterPro" id="IPR036259">
    <property type="entry name" value="MFS_trans_sf"/>
</dbReference>
<protein>
    <submittedName>
        <fullName evidence="6">Major facilitator superfamily transporter</fullName>
    </submittedName>
</protein>
<keyword evidence="7" id="KW-1185">Reference proteome</keyword>
<sequence>MRSSASMVIEPPPDGGMAAWMVVLSTHLVMMDSWGMVNSFGVFQSYYMTLLDRPPEDISWIGSLEVFLLFFIGSFTGRLTDAGYFRPLYIGGTILVCIGTFTASWCTKYWQFILAQGICVGLGNGLLFTPCMTITATYFAKKRSLAFGITAAGSTTGGLIFPSMVRQLLPTVGLGWTLRSIGFIQLVTLIFAGYFMKPRLPPRNSGPLIELRAFKELDYTFYAIGAFMAFWSTYFAFHYVAAFSRDILGLSYPSSLDLVLVLNGVGGPGRVIPGYIGDKIGPVNVYMLCTLITGITMFCWAAVKSVSGMYAWTVVYGFVVGGVQSVFPSGLTSLTEDPRKQGTRMGMVCTIVSFATLTGSPISGAIINFQGGHYLGAQMFAGTAMLLAAVFVFSARLVKTRRQGFGIVSGAKV</sequence>
<comment type="subcellular location">
    <subcellularLocation>
        <location evidence="1">Membrane</location>
        <topology evidence="1">Multi-pass membrane protein</topology>
    </subcellularLocation>
</comment>
<dbReference type="EMBL" id="JAGPYM010000006">
    <property type="protein sequence ID" value="KAH6893162.1"/>
    <property type="molecule type" value="Genomic_DNA"/>
</dbReference>
<keyword evidence="4" id="KW-1133">Transmembrane helix</keyword>
<feature type="domain" description="Major facilitator superfamily (MFS) profile" evidence="5">
    <location>
        <begin position="18"/>
        <end position="402"/>
    </location>
</feature>
<dbReference type="InterPro" id="IPR020846">
    <property type="entry name" value="MFS_dom"/>
</dbReference>
<dbReference type="InterPro" id="IPR011701">
    <property type="entry name" value="MFS"/>
</dbReference>
<dbReference type="Proteomes" id="UP000777438">
    <property type="component" value="Unassembled WGS sequence"/>
</dbReference>
<dbReference type="PANTHER" id="PTHR11360">
    <property type="entry name" value="MONOCARBOXYLATE TRANSPORTER"/>
    <property type="match status" value="1"/>
</dbReference>
<dbReference type="GO" id="GO:0016020">
    <property type="term" value="C:membrane"/>
    <property type="evidence" value="ECO:0007669"/>
    <property type="project" value="UniProtKB-SubCell"/>
</dbReference>
<gene>
    <name evidence="6" type="ORF">B0T10DRAFT_481656</name>
</gene>
<evidence type="ECO:0000256" key="1">
    <source>
        <dbReference type="ARBA" id="ARBA00004141"/>
    </source>
</evidence>
<organism evidence="6 7">
    <name type="scientific">Thelonectria olida</name>
    <dbReference type="NCBI Taxonomy" id="1576542"/>
    <lineage>
        <taxon>Eukaryota</taxon>
        <taxon>Fungi</taxon>
        <taxon>Dikarya</taxon>
        <taxon>Ascomycota</taxon>
        <taxon>Pezizomycotina</taxon>
        <taxon>Sordariomycetes</taxon>
        <taxon>Hypocreomycetidae</taxon>
        <taxon>Hypocreales</taxon>
        <taxon>Nectriaceae</taxon>
        <taxon>Thelonectria</taxon>
    </lineage>
</organism>
<feature type="transmembrane region" description="Helical" evidence="4">
    <location>
        <begin position="21"/>
        <end position="46"/>
    </location>
</feature>
<feature type="transmembrane region" description="Helical" evidence="4">
    <location>
        <begin position="309"/>
        <end position="327"/>
    </location>
</feature>
<dbReference type="PROSITE" id="PS50850">
    <property type="entry name" value="MFS"/>
    <property type="match status" value="1"/>
</dbReference>
<name>A0A9P9AS81_9HYPO</name>
<dbReference type="Pfam" id="PF07690">
    <property type="entry name" value="MFS_1"/>
    <property type="match status" value="2"/>
</dbReference>
<evidence type="ECO:0000313" key="6">
    <source>
        <dbReference type="EMBL" id="KAH6893162.1"/>
    </source>
</evidence>
<dbReference type="InterPro" id="IPR050327">
    <property type="entry name" value="Proton-linked_MCT"/>
</dbReference>
<feature type="transmembrane region" description="Helical" evidence="4">
    <location>
        <begin position="145"/>
        <end position="164"/>
    </location>
</feature>
<dbReference type="AlphaFoldDB" id="A0A9P9AS81"/>
<feature type="transmembrane region" description="Helical" evidence="4">
    <location>
        <begin position="88"/>
        <end position="105"/>
    </location>
</feature>
<evidence type="ECO:0000313" key="7">
    <source>
        <dbReference type="Proteomes" id="UP000777438"/>
    </source>
</evidence>
<dbReference type="PANTHER" id="PTHR11360:SF130">
    <property type="entry name" value="MAJOR FACILITATOR SUPERFAMILY (MFS) PROFILE DOMAIN-CONTAINING PROTEIN-RELATED"/>
    <property type="match status" value="1"/>
</dbReference>
<keyword evidence="3" id="KW-0325">Glycoprotein</keyword>
<evidence type="ECO:0000259" key="5">
    <source>
        <dbReference type="PROSITE" id="PS50850"/>
    </source>
</evidence>
<feature type="transmembrane region" description="Helical" evidence="4">
    <location>
        <begin position="58"/>
        <end position="76"/>
    </location>
</feature>
<evidence type="ECO:0000256" key="3">
    <source>
        <dbReference type="ARBA" id="ARBA00023180"/>
    </source>
</evidence>
<comment type="caution">
    <text evidence="6">The sequence shown here is derived from an EMBL/GenBank/DDBJ whole genome shotgun (WGS) entry which is preliminary data.</text>
</comment>
<dbReference type="Gene3D" id="1.20.1250.20">
    <property type="entry name" value="MFS general substrate transporter like domains"/>
    <property type="match status" value="2"/>
</dbReference>
<feature type="transmembrane region" description="Helical" evidence="4">
    <location>
        <begin position="348"/>
        <end position="369"/>
    </location>
</feature>
<keyword evidence="4" id="KW-0812">Transmembrane</keyword>
<accession>A0A9P9AS81</accession>
<feature type="transmembrane region" description="Helical" evidence="4">
    <location>
        <begin position="217"/>
        <end position="241"/>
    </location>
</feature>
<comment type="similarity">
    <text evidence="2">Belongs to the major facilitator superfamily. Monocarboxylate porter (TC 2.A.1.13) family.</text>
</comment>
<keyword evidence="4" id="KW-0472">Membrane</keyword>
<evidence type="ECO:0000256" key="4">
    <source>
        <dbReference type="SAM" id="Phobius"/>
    </source>
</evidence>
<evidence type="ECO:0000256" key="2">
    <source>
        <dbReference type="ARBA" id="ARBA00006727"/>
    </source>
</evidence>
<feature type="transmembrane region" description="Helical" evidence="4">
    <location>
        <begin position="176"/>
        <end position="196"/>
    </location>
</feature>